<dbReference type="Pfam" id="PF02566">
    <property type="entry name" value="OsmC"/>
    <property type="match status" value="1"/>
</dbReference>
<dbReference type="InterPro" id="IPR015946">
    <property type="entry name" value="KH_dom-like_a/b"/>
</dbReference>
<dbReference type="EMBL" id="JASSPP010000002">
    <property type="protein sequence ID" value="MDK9580274.1"/>
    <property type="molecule type" value="Genomic_DNA"/>
</dbReference>
<proteinExistence type="predicted"/>
<evidence type="ECO:0000313" key="3">
    <source>
        <dbReference type="Proteomes" id="UP001225134"/>
    </source>
</evidence>
<sequence>MDKDKFFGTTPVGYVVVGMTSCALMCVRGYYIKQKLANIYIEADVVYDGKFVLNIKVDKELVEGEKEEIVEYIKKYCTVSKMLATEIEYNIEGK</sequence>
<dbReference type="SUPFAM" id="SSF82784">
    <property type="entry name" value="OsmC-like"/>
    <property type="match status" value="1"/>
</dbReference>
<protein>
    <submittedName>
        <fullName evidence="2">OsmC family protein</fullName>
    </submittedName>
</protein>
<dbReference type="Gene3D" id="3.30.300.20">
    <property type="match status" value="1"/>
</dbReference>
<dbReference type="RefSeq" id="WP_285152649.1">
    <property type="nucleotide sequence ID" value="NZ_JASSPP010000002.1"/>
</dbReference>
<dbReference type="InterPro" id="IPR003718">
    <property type="entry name" value="OsmC/Ohr_fam"/>
</dbReference>
<accession>A0ABT7HID7</accession>
<comment type="caution">
    <text evidence="2">The sequence shown here is derived from an EMBL/GenBank/DDBJ whole genome shotgun (WGS) entry which is preliminary data.</text>
</comment>
<dbReference type="InterPro" id="IPR036102">
    <property type="entry name" value="OsmC/Ohrsf"/>
</dbReference>
<gene>
    <name evidence="2" type="ORF">QQA45_01910</name>
</gene>
<evidence type="ECO:0000313" key="2">
    <source>
        <dbReference type="EMBL" id="MDK9580274.1"/>
    </source>
</evidence>
<dbReference type="PROSITE" id="PS51257">
    <property type="entry name" value="PROKAR_LIPOPROTEIN"/>
    <property type="match status" value="1"/>
</dbReference>
<feature type="transmembrane region" description="Helical" evidence="1">
    <location>
        <begin position="12"/>
        <end position="31"/>
    </location>
</feature>
<keyword evidence="1" id="KW-1133">Transmembrane helix</keyword>
<name>A0ABT7HID7_9FUSO</name>
<evidence type="ECO:0000256" key="1">
    <source>
        <dbReference type="SAM" id="Phobius"/>
    </source>
</evidence>
<keyword evidence="1" id="KW-0472">Membrane</keyword>
<dbReference type="Proteomes" id="UP001225134">
    <property type="component" value="Unassembled WGS sequence"/>
</dbReference>
<organism evidence="2 3">
    <name type="scientific">Sneathia sanguinegens</name>
    <dbReference type="NCBI Taxonomy" id="40543"/>
    <lineage>
        <taxon>Bacteria</taxon>
        <taxon>Fusobacteriati</taxon>
        <taxon>Fusobacteriota</taxon>
        <taxon>Fusobacteriia</taxon>
        <taxon>Fusobacteriales</taxon>
        <taxon>Leptotrichiaceae</taxon>
        <taxon>Sneathia</taxon>
    </lineage>
</organism>
<keyword evidence="1" id="KW-0812">Transmembrane</keyword>
<reference evidence="2 3" key="1">
    <citation type="submission" date="2023-06" db="EMBL/GenBank/DDBJ databases">
        <title>Antibody response to the Sneathia vaginalis cytopathogenic toxin A during pregnancy.</title>
        <authorList>
            <person name="Mccoy Z.T."/>
            <person name="Serrano M.G."/>
            <person name="Spaine K."/>
            <person name="Edwards D.J."/>
            <person name="Buck G.A."/>
            <person name="Jefferson K."/>
        </authorList>
    </citation>
    <scope>NUCLEOTIDE SEQUENCE [LARGE SCALE GENOMIC DNA]</scope>
    <source>
        <strain evidence="2 3">CCUG 42621</strain>
    </source>
</reference>
<keyword evidence="3" id="KW-1185">Reference proteome</keyword>